<gene>
    <name evidence="1" type="ORF">C2G38_2121359</name>
</gene>
<accession>A0A397U1G9</accession>
<sequence length="58" mass="6798">FHYLLVGFARRTELGDPEYFHDQFAHETRIQEIISKEYAALVQVNVSDMKSNIQSKLL</sequence>
<reference evidence="1 2" key="1">
    <citation type="submission" date="2018-06" db="EMBL/GenBank/DDBJ databases">
        <title>Comparative genomics reveals the genomic features of Rhizophagus irregularis, R. cerebriforme, R. diaphanum and Gigaspora rosea, and their symbiotic lifestyle signature.</title>
        <authorList>
            <person name="Morin E."/>
            <person name="San Clemente H."/>
            <person name="Chen E.C.H."/>
            <person name="De La Providencia I."/>
            <person name="Hainaut M."/>
            <person name="Kuo A."/>
            <person name="Kohler A."/>
            <person name="Murat C."/>
            <person name="Tang N."/>
            <person name="Roy S."/>
            <person name="Loubradou J."/>
            <person name="Henrissat B."/>
            <person name="Grigoriev I.V."/>
            <person name="Corradi N."/>
            <person name="Roux C."/>
            <person name="Martin F.M."/>
        </authorList>
    </citation>
    <scope>NUCLEOTIDE SEQUENCE [LARGE SCALE GENOMIC DNA]</scope>
    <source>
        <strain evidence="1 2">DAOM 194757</strain>
    </source>
</reference>
<organism evidence="1 2">
    <name type="scientific">Gigaspora rosea</name>
    <dbReference type="NCBI Taxonomy" id="44941"/>
    <lineage>
        <taxon>Eukaryota</taxon>
        <taxon>Fungi</taxon>
        <taxon>Fungi incertae sedis</taxon>
        <taxon>Mucoromycota</taxon>
        <taxon>Glomeromycotina</taxon>
        <taxon>Glomeromycetes</taxon>
        <taxon>Diversisporales</taxon>
        <taxon>Gigasporaceae</taxon>
        <taxon>Gigaspora</taxon>
    </lineage>
</organism>
<keyword evidence="2" id="KW-1185">Reference proteome</keyword>
<evidence type="ECO:0000313" key="1">
    <source>
        <dbReference type="EMBL" id="RIB04125.1"/>
    </source>
</evidence>
<proteinExistence type="predicted"/>
<evidence type="ECO:0000313" key="2">
    <source>
        <dbReference type="Proteomes" id="UP000266673"/>
    </source>
</evidence>
<protein>
    <submittedName>
        <fullName evidence="1">Uncharacterized protein</fullName>
    </submittedName>
</protein>
<name>A0A397U1G9_9GLOM</name>
<dbReference type="Proteomes" id="UP000266673">
    <property type="component" value="Unassembled WGS sequence"/>
</dbReference>
<dbReference type="EMBL" id="QKWP01002247">
    <property type="protein sequence ID" value="RIB04125.1"/>
    <property type="molecule type" value="Genomic_DNA"/>
</dbReference>
<comment type="caution">
    <text evidence="1">The sequence shown here is derived from an EMBL/GenBank/DDBJ whole genome shotgun (WGS) entry which is preliminary data.</text>
</comment>
<dbReference type="AlphaFoldDB" id="A0A397U1G9"/>
<feature type="non-terminal residue" evidence="1">
    <location>
        <position position="1"/>
    </location>
</feature>